<feature type="region of interest" description="Disordered" evidence="1">
    <location>
        <begin position="138"/>
        <end position="164"/>
    </location>
</feature>
<evidence type="ECO:0000313" key="2">
    <source>
        <dbReference type="EMBL" id="KAG9340438.1"/>
    </source>
</evidence>
<protein>
    <submittedName>
        <fullName evidence="2">Uncharacterized protein</fullName>
    </submittedName>
</protein>
<dbReference type="Proteomes" id="UP000824540">
    <property type="component" value="Unassembled WGS sequence"/>
</dbReference>
<sequence length="164" mass="18037">MGAQHQGMAWNHRPGDVEGLREERESLSLTDQSKCVIFCYGHKSKVMDIGVFVEFGVTALGSHGTLGSRITIPDRNTTSNFRMATRTSRGGYILQPVANQPDPMVACMRDYPKHDGRRIGNATEPAIFRGSEALQSSFTTESKTSQDLHLPGYAPSTSTGIERY</sequence>
<keyword evidence="3" id="KW-1185">Reference proteome</keyword>
<proteinExistence type="predicted"/>
<organism evidence="2 3">
    <name type="scientific">Albula glossodonta</name>
    <name type="common">roundjaw bonefish</name>
    <dbReference type="NCBI Taxonomy" id="121402"/>
    <lineage>
        <taxon>Eukaryota</taxon>
        <taxon>Metazoa</taxon>
        <taxon>Chordata</taxon>
        <taxon>Craniata</taxon>
        <taxon>Vertebrata</taxon>
        <taxon>Euteleostomi</taxon>
        <taxon>Actinopterygii</taxon>
        <taxon>Neopterygii</taxon>
        <taxon>Teleostei</taxon>
        <taxon>Albuliformes</taxon>
        <taxon>Albulidae</taxon>
        <taxon>Albula</taxon>
    </lineage>
</organism>
<feature type="compositionally biased region" description="Polar residues" evidence="1">
    <location>
        <begin position="138"/>
        <end position="147"/>
    </location>
</feature>
<comment type="caution">
    <text evidence="2">The sequence shown here is derived from an EMBL/GenBank/DDBJ whole genome shotgun (WGS) entry which is preliminary data.</text>
</comment>
<evidence type="ECO:0000313" key="3">
    <source>
        <dbReference type="Proteomes" id="UP000824540"/>
    </source>
</evidence>
<evidence type="ECO:0000256" key="1">
    <source>
        <dbReference type="SAM" id="MobiDB-lite"/>
    </source>
</evidence>
<accession>A0A8T2NSB9</accession>
<gene>
    <name evidence="2" type="ORF">JZ751_021551</name>
</gene>
<feature type="compositionally biased region" description="Polar residues" evidence="1">
    <location>
        <begin position="155"/>
        <end position="164"/>
    </location>
</feature>
<dbReference type="AlphaFoldDB" id="A0A8T2NSB9"/>
<name>A0A8T2NSB9_9TELE</name>
<reference evidence="2" key="1">
    <citation type="thesis" date="2021" institute="BYU ScholarsArchive" country="Provo, UT, USA">
        <title>Applications of and Algorithms for Genome Assembly and Genomic Analyses with an Emphasis on Marine Teleosts.</title>
        <authorList>
            <person name="Pickett B.D."/>
        </authorList>
    </citation>
    <scope>NUCLEOTIDE SEQUENCE</scope>
    <source>
        <strain evidence="2">HI-2016</strain>
    </source>
</reference>
<dbReference type="EMBL" id="JAFBMS010000043">
    <property type="protein sequence ID" value="KAG9340438.1"/>
    <property type="molecule type" value="Genomic_DNA"/>
</dbReference>